<evidence type="ECO:0000256" key="7">
    <source>
        <dbReference type="ARBA" id="ARBA00023303"/>
    </source>
</evidence>
<evidence type="ECO:0000313" key="11">
    <source>
        <dbReference type="EMBL" id="VDK50172.1"/>
    </source>
</evidence>
<evidence type="ECO:0000259" key="10">
    <source>
        <dbReference type="Pfam" id="PF07885"/>
    </source>
</evidence>
<dbReference type="OrthoDB" id="297496at2759"/>
<keyword evidence="3 9" id="KW-0812">Transmembrane</keyword>
<dbReference type="GO" id="GO:0022841">
    <property type="term" value="F:potassium ion leak channel activity"/>
    <property type="evidence" value="ECO:0007669"/>
    <property type="project" value="TreeGrafter"/>
</dbReference>
<reference evidence="11 12" key="2">
    <citation type="submission" date="2018-11" db="EMBL/GenBank/DDBJ databases">
        <authorList>
            <consortium name="Pathogen Informatics"/>
        </authorList>
    </citation>
    <scope>NUCLEOTIDE SEQUENCE [LARGE SCALE GENOMIC DNA]</scope>
</reference>
<evidence type="ECO:0000256" key="3">
    <source>
        <dbReference type="ARBA" id="ARBA00022692"/>
    </source>
</evidence>
<feature type="compositionally biased region" description="Basic and acidic residues" evidence="8">
    <location>
        <begin position="474"/>
        <end position="500"/>
    </location>
</feature>
<dbReference type="Proteomes" id="UP000267096">
    <property type="component" value="Unassembled WGS sequence"/>
</dbReference>
<evidence type="ECO:0000256" key="4">
    <source>
        <dbReference type="ARBA" id="ARBA00022989"/>
    </source>
</evidence>
<dbReference type="GO" id="GO:0030322">
    <property type="term" value="P:stabilization of membrane potential"/>
    <property type="evidence" value="ECO:0007669"/>
    <property type="project" value="TreeGrafter"/>
</dbReference>
<feature type="domain" description="Potassium channel" evidence="10">
    <location>
        <begin position="7"/>
        <end position="44"/>
    </location>
</feature>
<accession>A0A0M3K063</accession>
<evidence type="ECO:0000256" key="6">
    <source>
        <dbReference type="ARBA" id="ARBA00023136"/>
    </source>
</evidence>
<comment type="subcellular location">
    <subcellularLocation>
        <location evidence="1">Membrane</location>
        <topology evidence="1">Multi-pass membrane protein</topology>
    </subcellularLocation>
</comment>
<proteinExistence type="predicted"/>
<keyword evidence="5" id="KW-0406">Ion transport</keyword>
<dbReference type="SUPFAM" id="SSF81324">
    <property type="entry name" value="Voltage-gated potassium channels"/>
    <property type="match status" value="1"/>
</dbReference>
<reference evidence="13" key="1">
    <citation type="submission" date="2017-02" db="UniProtKB">
        <authorList>
            <consortium name="WormBaseParasite"/>
        </authorList>
    </citation>
    <scope>IDENTIFICATION</scope>
</reference>
<gene>
    <name evidence="11" type="ORF">ASIM_LOCUS13617</name>
</gene>
<keyword evidence="6 9" id="KW-0472">Membrane</keyword>
<dbReference type="EMBL" id="UYRR01031448">
    <property type="protein sequence ID" value="VDK50172.1"/>
    <property type="molecule type" value="Genomic_DNA"/>
</dbReference>
<organism evidence="13">
    <name type="scientific">Anisakis simplex</name>
    <name type="common">Herring worm</name>
    <dbReference type="NCBI Taxonomy" id="6269"/>
    <lineage>
        <taxon>Eukaryota</taxon>
        <taxon>Metazoa</taxon>
        <taxon>Ecdysozoa</taxon>
        <taxon>Nematoda</taxon>
        <taxon>Chromadorea</taxon>
        <taxon>Rhabditida</taxon>
        <taxon>Spirurina</taxon>
        <taxon>Ascaridomorpha</taxon>
        <taxon>Ascaridoidea</taxon>
        <taxon>Anisakidae</taxon>
        <taxon>Anisakis</taxon>
        <taxon>Anisakis simplex complex</taxon>
    </lineage>
</organism>
<feature type="region of interest" description="Disordered" evidence="8">
    <location>
        <begin position="437"/>
        <end position="500"/>
    </location>
</feature>
<evidence type="ECO:0000256" key="8">
    <source>
        <dbReference type="SAM" id="MobiDB-lite"/>
    </source>
</evidence>
<dbReference type="InterPro" id="IPR003280">
    <property type="entry name" value="2pore_dom_K_chnl"/>
</dbReference>
<keyword evidence="12" id="KW-1185">Reference proteome</keyword>
<feature type="transmembrane region" description="Helical" evidence="9">
    <location>
        <begin position="193"/>
        <end position="213"/>
    </location>
</feature>
<dbReference type="PANTHER" id="PTHR11003:SF312">
    <property type="entry name" value="POTASSIUM CHANNEL DOMAIN-CONTAINING PROTEIN"/>
    <property type="match status" value="1"/>
</dbReference>
<keyword evidence="4 9" id="KW-1133">Transmembrane helix</keyword>
<feature type="domain" description="Potassium channel" evidence="10">
    <location>
        <begin position="144"/>
        <end position="218"/>
    </location>
</feature>
<evidence type="ECO:0000256" key="1">
    <source>
        <dbReference type="ARBA" id="ARBA00004141"/>
    </source>
</evidence>
<evidence type="ECO:0000313" key="13">
    <source>
        <dbReference type="WBParaSite" id="ASIM_0001418901-mRNA-1"/>
    </source>
</evidence>
<dbReference type="Pfam" id="PF07885">
    <property type="entry name" value="Ion_trans_2"/>
    <property type="match status" value="2"/>
</dbReference>
<name>A0A0M3K063_ANISI</name>
<evidence type="ECO:0000256" key="9">
    <source>
        <dbReference type="SAM" id="Phobius"/>
    </source>
</evidence>
<feature type="transmembrane region" description="Helical" evidence="9">
    <location>
        <begin position="138"/>
        <end position="159"/>
    </location>
</feature>
<keyword evidence="7" id="KW-0407">Ion channel</keyword>
<evidence type="ECO:0000256" key="5">
    <source>
        <dbReference type="ARBA" id="ARBA00023065"/>
    </source>
</evidence>
<keyword evidence="2" id="KW-0813">Transport</keyword>
<dbReference type="Gene3D" id="1.10.287.70">
    <property type="match status" value="1"/>
</dbReference>
<dbReference type="AlphaFoldDB" id="A0A0M3K063"/>
<dbReference type="GO" id="GO:0015271">
    <property type="term" value="F:outward rectifier potassium channel activity"/>
    <property type="evidence" value="ECO:0007669"/>
    <property type="project" value="TreeGrafter"/>
</dbReference>
<dbReference type="InterPro" id="IPR013099">
    <property type="entry name" value="K_chnl_dom"/>
</dbReference>
<feature type="transmembrane region" description="Helical" evidence="9">
    <location>
        <begin position="165"/>
        <end position="186"/>
    </location>
</feature>
<protein>
    <submittedName>
        <fullName evidence="13">Ion_trans_2 domain-containing protein</fullName>
    </submittedName>
</protein>
<feature type="compositionally biased region" description="Basic and acidic residues" evidence="8">
    <location>
        <begin position="438"/>
        <end position="448"/>
    </location>
</feature>
<evidence type="ECO:0000313" key="12">
    <source>
        <dbReference type="Proteomes" id="UP000267096"/>
    </source>
</evidence>
<dbReference type="GO" id="GO:0005886">
    <property type="term" value="C:plasma membrane"/>
    <property type="evidence" value="ECO:0007669"/>
    <property type="project" value="TreeGrafter"/>
</dbReference>
<evidence type="ECO:0000256" key="2">
    <source>
        <dbReference type="ARBA" id="ARBA00022448"/>
    </source>
</evidence>
<feature type="transmembrane region" description="Helical" evidence="9">
    <location>
        <begin position="15"/>
        <end position="36"/>
    </location>
</feature>
<dbReference type="PANTHER" id="PTHR11003">
    <property type="entry name" value="POTASSIUM CHANNEL, SUBFAMILY K"/>
    <property type="match status" value="1"/>
</dbReference>
<sequence>MNNYQSYGDVACYTVAGRVVTVLYACVGIPLMLITLNDLGKFLYKAINRIVKLCKCRKCCTFFKTKPQQIAPSVSTCYEQDVELGLPNVGRSVSTVQQDSVEFQLSIDADEVMTTDESNEVNLEQELVQPGPPPRMPVMVAVGVTVGWIFFCAALFKVWEANWTYAESCYFMFISLSTIGLGDVAVKRRDLMVICFVFVIVGLSLVSMCINVIQTAIEDVYMKLLMRLLVEYQSKLAEGGDQVDASKGMMKMWGGNHAAKYLMPLLSKDKRMTAMAKVQDEAEAQGIEIPPIFSDLDDDSGMPKILTIDNDRKDSQMSILQAIDHAKHSMLHVPAPPSSSSLSLVCLDAEIQTDNHVYLDKEEQTESTEMRDSGIDTEIRFASYICTAVQCGDGDMERINDETQTVVIEMNSAEVMTYCEPSTDVTRTNHRVKRARTWARDYRQDQPKRLSPSKIQEESDSSEESLDWNPIDGMHAEKQRPVRDLTRFFDKIRSPKSAEK</sequence>
<dbReference type="WBParaSite" id="ASIM_0001418901-mRNA-1">
    <property type="protein sequence ID" value="ASIM_0001418901-mRNA-1"/>
    <property type="gene ID" value="ASIM_0001418901"/>
</dbReference>